<name>A0A485LYZ5_9ZZZZ</name>
<organism evidence="1">
    <name type="scientific">anaerobic digester metagenome</name>
    <dbReference type="NCBI Taxonomy" id="1263854"/>
    <lineage>
        <taxon>unclassified sequences</taxon>
        <taxon>metagenomes</taxon>
        <taxon>ecological metagenomes</taxon>
    </lineage>
</organism>
<gene>
    <name evidence="1" type="ORF">SCFA_170018</name>
</gene>
<dbReference type="AlphaFoldDB" id="A0A485LYZ5"/>
<sequence length="24" mass="2810">MTDVSITYKYIILINMSILLCKHP</sequence>
<dbReference type="EMBL" id="CAADRM010000078">
    <property type="protein sequence ID" value="VFU13295.1"/>
    <property type="molecule type" value="Genomic_DNA"/>
</dbReference>
<accession>A0A485LYZ5</accession>
<evidence type="ECO:0000313" key="1">
    <source>
        <dbReference type="EMBL" id="VFU13295.1"/>
    </source>
</evidence>
<proteinExistence type="predicted"/>
<protein>
    <submittedName>
        <fullName evidence="1">Uncharacterized protein</fullName>
    </submittedName>
</protein>
<reference evidence="1" key="1">
    <citation type="submission" date="2019-03" db="EMBL/GenBank/DDBJ databases">
        <authorList>
            <person name="Hao L."/>
        </authorList>
    </citation>
    <scope>NUCLEOTIDE SEQUENCE</scope>
</reference>